<dbReference type="EMBL" id="CAJVQA010075486">
    <property type="protein sequence ID" value="CAG8835206.1"/>
    <property type="molecule type" value="Genomic_DNA"/>
</dbReference>
<dbReference type="OrthoDB" id="2445776at2759"/>
<feature type="non-terminal residue" evidence="1">
    <location>
        <position position="1"/>
    </location>
</feature>
<dbReference type="AlphaFoldDB" id="A0A9N9PDB4"/>
<sequence length="150" mass="17289">VDLTKIAEIKAFINRCRKLIKFFTKSSQKLALLRQGLTNMKIKSEGLETWCPTRWGSLYNTTNSILVERPVFDWMLLKHPGSFTDIEIFNLLHDDSFFITCRQVRSIWKPIKICINALESGSASLADCFIYMIKLAIAIYHIPDSISFKP</sequence>
<gene>
    <name evidence="1" type="ORF">CPELLU_LOCUS21207</name>
</gene>
<proteinExistence type="predicted"/>
<comment type="caution">
    <text evidence="1">The sequence shown here is derived from an EMBL/GenBank/DDBJ whole genome shotgun (WGS) entry which is preliminary data.</text>
</comment>
<protein>
    <submittedName>
        <fullName evidence="1">6983_t:CDS:1</fullName>
    </submittedName>
</protein>
<organism evidence="1 2">
    <name type="scientific">Cetraspora pellucida</name>
    <dbReference type="NCBI Taxonomy" id="1433469"/>
    <lineage>
        <taxon>Eukaryota</taxon>
        <taxon>Fungi</taxon>
        <taxon>Fungi incertae sedis</taxon>
        <taxon>Mucoromycota</taxon>
        <taxon>Glomeromycotina</taxon>
        <taxon>Glomeromycetes</taxon>
        <taxon>Diversisporales</taxon>
        <taxon>Gigasporaceae</taxon>
        <taxon>Cetraspora</taxon>
    </lineage>
</organism>
<evidence type="ECO:0000313" key="1">
    <source>
        <dbReference type="EMBL" id="CAG8835206.1"/>
    </source>
</evidence>
<accession>A0A9N9PDB4</accession>
<name>A0A9N9PDB4_9GLOM</name>
<evidence type="ECO:0000313" key="2">
    <source>
        <dbReference type="Proteomes" id="UP000789759"/>
    </source>
</evidence>
<feature type="non-terminal residue" evidence="1">
    <location>
        <position position="150"/>
    </location>
</feature>
<keyword evidence="2" id="KW-1185">Reference proteome</keyword>
<dbReference type="Proteomes" id="UP000789759">
    <property type="component" value="Unassembled WGS sequence"/>
</dbReference>
<dbReference type="SUPFAM" id="SSF53098">
    <property type="entry name" value="Ribonuclease H-like"/>
    <property type="match status" value="1"/>
</dbReference>
<dbReference type="InterPro" id="IPR012337">
    <property type="entry name" value="RNaseH-like_sf"/>
</dbReference>
<reference evidence="1" key="1">
    <citation type="submission" date="2021-06" db="EMBL/GenBank/DDBJ databases">
        <authorList>
            <person name="Kallberg Y."/>
            <person name="Tangrot J."/>
            <person name="Rosling A."/>
        </authorList>
    </citation>
    <scope>NUCLEOTIDE SEQUENCE</scope>
    <source>
        <strain evidence="1">FL966</strain>
    </source>
</reference>